<gene>
    <name evidence="5" type="ORF">HFQ381_LOCUS25578</name>
    <name evidence="3" type="ORF">LUA448_LOCUS7841</name>
    <name evidence="2" type="ORF">TIS948_LOCUS2400</name>
    <name evidence="4" type="ORF">UJA718_LOCUS17340</name>
</gene>
<accession>A0A817LCK2</accession>
<dbReference type="PROSITE" id="PS50181">
    <property type="entry name" value="FBOX"/>
    <property type="match status" value="1"/>
</dbReference>
<keyword evidence="7" id="KW-1185">Reference proteome</keyword>
<dbReference type="Proteomes" id="UP000663873">
    <property type="component" value="Unassembled WGS sequence"/>
</dbReference>
<evidence type="ECO:0000313" key="6">
    <source>
        <dbReference type="Proteomes" id="UP000663825"/>
    </source>
</evidence>
<proteinExistence type="predicted"/>
<dbReference type="EMBL" id="CAJOBP010002802">
    <property type="protein sequence ID" value="CAF4374861.1"/>
    <property type="molecule type" value="Genomic_DNA"/>
</dbReference>
<feature type="domain" description="F-box" evidence="1">
    <location>
        <begin position="4"/>
        <end position="51"/>
    </location>
</feature>
<sequence>MALFTCFDDLPDLVLIELFTYLSSIDILWGFTRLNNHLTMLIDERRFFHHVNLSLAHYHQFNTIFRFLPLNNIESLAIDTNGSSLQLTHWPHLSRLRTLRIATAYDLDDLSIFLLRHAATLTHLIIKSNERLIPDGFTINSEYTIAYIATLIEEILFTRLPALQSLDLGMNNYGTCWPFTTAVVPLTYLRIDLPCIDTLVRFISTPPLCDTLRQLHVHLGNANFAISTFNLSIQMIHLHTFTFAQTFFSELTTKWSIFEMLTSSNVMPVLRRLNMSLFINMNDLNHIGSSPLFTDPRHIDVHFAFNLINCPQYIGMTQYIPRGSSFHPRKIIGVTFVVKHWSSRSEWHTNSDPFSRGRRYHHHVWYTLPWAFDEFFHDYLPEKCITKIEVFEQPSHNHNTTKINQSSLRTLDACGQTLALLIYSLPHVVLSDYIETFHLSYYNRPIRIHLSALHTITLVNSIKCLNKRSFFPPTIRSIRILLFYNYPNYKLPNWPVVLDSLSKFPQLNSLHVFMYDLPKTIDGRSCKVIARIAPLFNDFAFCFRYKFGILEGDELEAVFKDHGIFIRQLCHYILSLPFDKEPYYSIETEGYGLKIWF</sequence>
<dbReference type="Proteomes" id="UP000663825">
    <property type="component" value="Unassembled WGS sequence"/>
</dbReference>
<organism evidence="2 6">
    <name type="scientific">Rotaria socialis</name>
    <dbReference type="NCBI Taxonomy" id="392032"/>
    <lineage>
        <taxon>Eukaryota</taxon>
        <taxon>Metazoa</taxon>
        <taxon>Spiralia</taxon>
        <taxon>Gnathifera</taxon>
        <taxon>Rotifera</taxon>
        <taxon>Eurotatoria</taxon>
        <taxon>Bdelloidea</taxon>
        <taxon>Philodinida</taxon>
        <taxon>Philodinidae</taxon>
        <taxon>Rotaria</taxon>
    </lineage>
</organism>
<dbReference type="EMBL" id="CAJNXB010000093">
    <property type="protein sequence ID" value="CAF3020071.1"/>
    <property type="molecule type" value="Genomic_DNA"/>
</dbReference>
<evidence type="ECO:0000259" key="1">
    <source>
        <dbReference type="PROSITE" id="PS50181"/>
    </source>
</evidence>
<evidence type="ECO:0000313" key="7">
    <source>
        <dbReference type="Proteomes" id="UP000663873"/>
    </source>
</evidence>
<comment type="caution">
    <text evidence="2">The sequence shown here is derived from an EMBL/GenBank/DDBJ whole genome shotgun (WGS) entry which is preliminary data.</text>
</comment>
<dbReference type="EMBL" id="CAJNYD010000791">
    <property type="protein sequence ID" value="CAF3298410.1"/>
    <property type="molecule type" value="Genomic_DNA"/>
</dbReference>
<evidence type="ECO:0000313" key="4">
    <source>
        <dbReference type="EMBL" id="CAF4374861.1"/>
    </source>
</evidence>
<dbReference type="AlphaFoldDB" id="A0A817LCK2"/>
<dbReference type="Proteomes" id="UP000663851">
    <property type="component" value="Unassembled WGS sequence"/>
</dbReference>
<name>A0A817LCK2_9BILA</name>
<reference evidence="2" key="1">
    <citation type="submission" date="2021-02" db="EMBL/GenBank/DDBJ databases">
        <authorList>
            <person name="Nowell W R."/>
        </authorList>
    </citation>
    <scope>NUCLEOTIDE SEQUENCE</scope>
</reference>
<evidence type="ECO:0000313" key="5">
    <source>
        <dbReference type="EMBL" id="CAF4472738.1"/>
    </source>
</evidence>
<evidence type="ECO:0000313" key="3">
    <source>
        <dbReference type="EMBL" id="CAF3298410.1"/>
    </source>
</evidence>
<evidence type="ECO:0000313" key="2">
    <source>
        <dbReference type="EMBL" id="CAF3020071.1"/>
    </source>
</evidence>
<protein>
    <recommendedName>
        <fullName evidence="1">F-box domain-containing protein</fullName>
    </recommendedName>
</protein>
<dbReference type="EMBL" id="CAJOBO010002893">
    <property type="protein sequence ID" value="CAF4472738.1"/>
    <property type="molecule type" value="Genomic_DNA"/>
</dbReference>
<dbReference type="InterPro" id="IPR001810">
    <property type="entry name" value="F-box_dom"/>
</dbReference>
<dbReference type="Proteomes" id="UP000663833">
    <property type="component" value="Unassembled WGS sequence"/>
</dbReference>
<dbReference type="OrthoDB" id="10051621at2759"/>